<dbReference type="Pfam" id="PF07963">
    <property type="entry name" value="N_methyl"/>
    <property type="match status" value="1"/>
</dbReference>
<evidence type="ECO:0000256" key="9">
    <source>
        <dbReference type="SAM" id="Phobius"/>
    </source>
</evidence>
<evidence type="ECO:0000256" key="3">
    <source>
        <dbReference type="ARBA" id="ARBA00022481"/>
    </source>
</evidence>
<keyword evidence="5 9" id="KW-0812">Transmembrane</keyword>
<organism evidence="10 11">
    <name type="scientific">Rivibacter subsaxonicus</name>
    <dbReference type="NCBI Taxonomy" id="457575"/>
    <lineage>
        <taxon>Bacteria</taxon>
        <taxon>Pseudomonadati</taxon>
        <taxon>Pseudomonadota</taxon>
        <taxon>Betaproteobacteria</taxon>
        <taxon>Burkholderiales</taxon>
        <taxon>Rivibacter</taxon>
    </lineage>
</organism>
<dbReference type="PANTHER" id="PTHR39583">
    <property type="entry name" value="TYPE II SECRETION SYSTEM PROTEIN J-RELATED"/>
    <property type="match status" value="1"/>
</dbReference>
<dbReference type="GO" id="GO:0005886">
    <property type="term" value="C:plasma membrane"/>
    <property type="evidence" value="ECO:0007669"/>
    <property type="project" value="UniProtKB-SubCell"/>
</dbReference>
<dbReference type="InterPro" id="IPR012902">
    <property type="entry name" value="N_methyl_site"/>
</dbReference>
<dbReference type="PANTHER" id="PTHR39583:SF2">
    <property type="entry name" value="TYPE II SECRETION SYSTEM PROTEIN J"/>
    <property type="match status" value="1"/>
</dbReference>
<evidence type="ECO:0000313" key="10">
    <source>
        <dbReference type="EMBL" id="RZU02050.1"/>
    </source>
</evidence>
<evidence type="ECO:0000256" key="7">
    <source>
        <dbReference type="ARBA" id="ARBA00023136"/>
    </source>
</evidence>
<evidence type="ECO:0000256" key="2">
    <source>
        <dbReference type="ARBA" id="ARBA00022475"/>
    </source>
</evidence>
<protein>
    <submittedName>
        <fullName evidence="10">General secretion pathway protein J</fullName>
    </submittedName>
</protein>
<name>A0A4Q7VZ85_9BURK</name>
<keyword evidence="6 9" id="KW-1133">Transmembrane helix</keyword>
<evidence type="ECO:0000256" key="4">
    <source>
        <dbReference type="ARBA" id="ARBA00022519"/>
    </source>
</evidence>
<comment type="subcellular location">
    <subcellularLocation>
        <location evidence="1">Cell inner membrane</location>
        <topology evidence="1">Single-pass membrane protein</topology>
    </subcellularLocation>
</comment>
<dbReference type="SUPFAM" id="SSF54523">
    <property type="entry name" value="Pili subunits"/>
    <property type="match status" value="1"/>
</dbReference>
<proteinExistence type="predicted"/>
<keyword evidence="2" id="KW-1003">Cell membrane</keyword>
<evidence type="ECO:0000256" key="6">
    <source>
        <dbReference type="ARBA" id="ARBA00022989"/>
    </source>
</evidence>
<gene>
    <name evidence="10" type="ORF">EV670_0068</name>
</gene>
<evidence type="ECO:0000256" key="5">
    <source>
        <dbReference type="ARBA" id="ARBA00022692"/>
    </source>
</evidence>
<keyword evidence="11" id="KW-1185">Reference proteome</keyword>
<feature type="transmembrane region" description="Helical" evidence="9">
    <location>
        <begin position="38"/>
        <end position="59"/>
    </location>
</feature>
<dbReference type="InterPro" id="IPR051621">
    <property type="entry name" value="T2SS_protein_J"/>
</dbReference>
<dbReference type="NCBIfam" id="TIGR02532">
    <property type="entry name" value="IV_pilin_GFxxxE"/>
    <property type="match status" value="1"/>
</dbReference>
<dbReference type="OrthoDB" id="9151668at2"/>
<dbReference type="GO" id="GO:0015628">
    <property type="term" value="P:protein secretion by the type II secretion system"/>
    <property type="evidence" value="ECO:0007669"/>
    <property type="project" value="TreeGrafter"/>
</dbReference>
<accession>A0A4Q7VZ85</accession>
<dbReference type="AlphaFoldDB" id="A0A4Q7VZ85"/>
<dbReference type="Proteomes" id="UP000293671">
    <property type="component" value="Unassembled WGS sequence"/>
</dbReference>
<sequence>MKAPGSPCSRRPPGAAAGAGSFGAGPPRQLARLAASSGFTLVELLVALFILALLAGLSWRGVDGIVRTRDASQERLERQLRLQSVIGQWETDLAELQDTGSVVPLRFDGASLRLTRRVAGGVQVVVWTLRDGAWTRWSGPAATTVQDLQESWLSSQQLLGNEPGNLKALQGIEGWQLYYWRKNGWTNAQSSGDVAEDGAAVAREQLPGGVRLQLGLGEGSGFAGTLIRDVQLAPQPSTAQGPA</sequence>
<keyword evidence="7 9" id="KW-0472">Membrane</keyword>
<keyword evidence="4" id="KW-0997">Cell inner membrane</keyword>
<evidence type="ECO:0000313" key="11">
    <source>
        <dbReference type="Proteomes" id="UP000293671"/>
    </source>
</evidence>
<evidence type="ECO:0000256" key="8">
    <source>
        <dbReference type="SAM" id="MobiDB-lite"/>
    </source>
</evidence>
<keyword evidence="3" id="KW-0488">Methylation</keyword>
<dbReference type="EMBL" id="SHKP01000004">
    <property type="protein sequence ID" value="RZU02050.1"/>
    <property type="molecule type" value="Genomic_DNA"/>
</dbReference>
<reference evidence="10 11" key="1">
    <citation type="submission" date="2019-02" db="EMBL/GenBank/DDBJ databases">
        <title>Genomic Encyclopedia of Type Strains, Phase IV (KMG-IV): sequencing the most valuable type-strain genomes for metagenomic binning, comparative biology and taxonomic classification.</title>
        <authorList>
            <person name="Goeker M."/>
        </authorList>
    </citation>
    <scope>NUCLEOTIDE SEQUENCE [LARGE SCALE GENOMIC DNA]</scope>
    <source>
        <strain evidence="10 11">DSM 19570</strain>
    </source>
</reference>
<comment type="caution">
    <text evidence="10">The sequence shown here is derived from an EMBL/GenBank/DDBJ whole genome shotgun (WGS) entry which is preliminary data.</text>
</comment>
<dbReference type="InterPro" id="IPR045584">
    <property type="entry name" value="Pilin-like"/>
</dbReference>
<feature type="region of interest" description="Disordered" evidence="8">
    <location>
        <begin position="1"/>
        <end position="21"/>
    </location>
</feature>
<evidence type="ECO:0000256" key="1">
    <source>
        <dbReference type="ARBA" id="ARBA00004377"/>
    </source>
</evidence>